<dbReference type="AlphaFoldDB" id="A0A5M3Y4W5"/>
<protein>
    <submittedName>
        <fullName evidence="1">Uncharacterized protein</fullName>
    </submittedName>
</protein>
<dbReference type="EMBL" id="BLAF01000119">
    <property type="protein sequence ID" value="GES27293.1"/>
    <property type="molecule type" value="Genomic_DNA"/>
</dbReference>
<reference evidence="1 2" key="1">
    <citation type="submission" date="2019-10" db="EMBL/GenBank/DDBJ databases">
        <title>Whole genome shotgun sequence of Acrocarpospora pleiomorpha NBRC 16267.</title>
        <authorList>
            <person name="Ichikawa N."/>
            <person name="Kimura A."/>
            <person name="Kitahashi Y."/>
            <person name="Komaki H."/>
            <person name="Oguchi A."/>
        </authorList>
    </citation>
    <scope>NUCLEOTIDE SEQUENCE [LARGE SCALE GENOMIC DNA]</scope>
    <source>
        <strain evidence="1 2">NBRC 16267</strain>
    </source>
</reference>
<sequence length="175" mass="18936">MLTSAMVIEPQPLTPKTAAAYLKRCLPPQPPAEWEKVLAALRTSPAALVRTPQDPGTALAAVASTALGLWLLRVVYIDGRANPAPLLNPGRFPGSKELRGHLFDQLIPALITARPPSGDAADPFRPRVSHDPGQARRWLAYLARTMTHPLNGGTPTRDFAWWRLGCVAKVNLGRG</sequence>
<dbReference type="OrthoDB" id="419058at2"/>
<name>A0A5M3Y4W5_9ACTN</name>
<dbReference type="RefSeq" id="WP_155351954.1">
    <property type="nucleotide sequence ID" value="NZ_BAAAHM010000070.1"/>
</dbReference>
<evidence type="ECO:0000313" key="1">
    <source>
        <dbReference type="EMBL" id="GES27293.1"/>
    </source>
</evidence>
<accession>A0A5M3Y4W5</accession>
<organism evidence="1 2">
    <name type="scientific">Acrocarpospora pleiomorpha</name>
    <dbReference type="NCBI Taxonomy" id="90975"/>
    <lineage>
        <taxon>Bacteria</taxon>
        <taxon>Bacillati</taxon>
        <taxon>Actinomycetota</taxon>
        <taxon>Actinomycetes</taxon>
        <taxon>Streptosporangiales</taxon>
        <taxon>Streptosporangiaceae</taxon>
        <taxon>Acrocarpospora</taxon>
    </lineage>
</organism>
<dbReference type="Proteomes" id="UP000377595">
    <property type="component" value="Unassembled WGS sequence"/>
</dbReference>
<proteinExistence type="predicted"/>
<comment type="caution">
    <text evidence="1">The sequence shown here is derived from an EMBL/GenBank/DDBJ whole genome shotgun (WGS) entry which is preliminary data.</text>
</comment>
<gene>
    <name evidence="1" type="ORF">Aple_101930</name>
</gene>
<evidence type="ECO:0000313" key="2">
    <source>
        <dbReference type="Proteomes" id="UP000377595"/>
    </source>
</evidence>
<keyword evidence="2" id="KW-1185">Reference proteome</keyword>